<evidence type="ECO:0000313" key="7">
    <source>
        <dbReference type="Proteomes" id="UP000176992"/>
    </source>
</evidence>
<sequence length="207" mass="22368">MLKVLKMPVEPLGSNCYLAWDSANNQAVIIDPGGEGERIVATVEKHGLEVQLILNTHGHGDHIAANGMLKKRFGVPILIHEADAPMLTDPLRNMSAIYGFPVTSPPCDGFLVPGEKIAFGRLAFHVLHTPGHSPGGVSLYSGGCVFTGDVLFFGSVGRYDLPEGDETLLIRGIREQLLTLPEETQVYPGHGQNTTIGMEKRCNPFLV</sequence>
<accession>A0A1F5YEM0</accession>
<evidence type="ECO:0000259" key="5">
    <source>
        <dbReference type="SMART" id="SM00849"/>
    </source>
</evidence>
<dbReference type="EMBL" id="MFIV01000081">
    <property type="protein sequence ID" value="OGF98583.1"/>
    <property type="molecule type" value="Genomic_DNA"/>
</dbReference>
<reference evidence="6 7" key="1">
    <citation type="journal article" date="2016" name="Nat. Commun.">
        <title>Thousands of microbial genomes shed light on interconnected biogeochemical processes in an aquifer system.</title>
        <authorList>
            <person name="Anantharaman K."/>
            <person name="Brown C.T."/>
            <person name="Hug L.A."/>
            <person name="Sharon I."/>
            <person name="Castelle C.J."/>
            <person name="Probst A.J."/>
            <person name="Thomas B.C."/>
            <person name="Singh A."/>
            <person name="Wilkins M.J."/>
            <person name="Karaoz U."/>
            <person name="Brodie E.L."/>
            <person name="Williams K.H."/>
            <person name="Hubbard S.S."/>
            <person name="Banfield J.F."/>
        </authorList>
    </citation>
    <scope>NUCLEOTIDE SEQUENCE [LARGE SCALE GENOMIC DNA]</scope>
</reference>
<dbReference type="Proteomes" id="UP000176992">
    <property type="component" value="Unassembled WGS sequence"/>
</dbReference>
<comment type="cofactor">
    <cofactor evidence="1">
        <name>Zn(2+)</name>
        <dbReference type="ChEBI" id="CHEBI:29105"/>
    </cofactor>
</comment>
<keyword evidence="4" id="KW-0862">Zinc</keyword>
<dbReference type="GO" id="GO:0016787">
    <property type="term" value="F:hydrolase activity"/>
    <property type="evidence" value="ECO:0007669"/>
    <property type="project" value="UniProtKB-KW"/>
</dbReference>
<dbReference type="CDD" id="cd06262">
    <property type="entry name" value="metallo-hydrolase-like_MBL-fold"/>
    <property type="match status" value="1"/>
</dbReference>
<proteinExistence type="predicted"/>
<evidence type="ECO:0000256" key="4">
    <source>
        <dbReference type="ARBA" id="ARBA00022833"/>
    </source>
</evidence>
<keyword evidence="3" id="KW-0378">Hydrolase</keyword>
<dbReference type="InterPro" id="IPR051453">
    <property type="entry name" value="MBL_Glyoxalase_II"/>
</dbReference>
<dbReference type="Gene3D" id="3.60.15.10">
    <property type="entry name" value="Ribonuclease Z/Hydroxyacylglutathione hydrolase-like"/>
    <property type="match status" value="1"/>
</dbReference>
<comment type="caution">
    <text evidence="6">The sequence shown here is derived from an EMBL/GenBank/DDBJ whole genome shotgun (WGS) entry which is preliminary data.</text>
</comment>
<evidence type="ECO:0000313" key="6">
    <source>
        <dbReference type="EMBL" id="OGF98583.1"/>
    </source>
</evidence>
<gene>
    <name evidence="6" type="ORF">A2Z86_07175</name>
</gene>
<dbReference type="PANTHER" id="PTHR46233">
    <property type="entry name" value="HYDROXYACYLGLUTATHIONE HYDROLASE GLOC"/>
    <property type="match status" value="1"/>
</dbReference>
<dbReference type="InterPro" id="IPR001279">
    <property type="entry name" value="Metallo-B-lactamas"/>
</dbReference>
<dbReference type="Pfam" id="PF00753">
    <property type="entry name" value="Lactamase_B"/>
    <property type="match status" value="1"/>
</dbReference>
<keyword evidence="2" id="KW-0479">Metal-binding</keyword>
<protein>
    <recommendedName>
        <fullName evidence="5">Metallo-beta-lactamase domain-containing protein</fullName>
    </recommendedName>
</protein>
<dbReference type="InterPro" id="IPR036866">
    <property type="entry name" value="RibonucZ/Hydroxyglut_hydro"/>
</dbReference>
<dbReference type="PANTHER" id="PTHR46233:SF3">
    <property type="entry name" value="HYDROXYACYLGLUTATHIONE HYDROLASE GLOC"/>
    <property type="match status" value="1"/>
</dbReference>
<dbReference type="SMART" id="SM00849">
    <property type="entry name" value="Lactamase_B"/>
    <property type="match status" value="1"/>
</dbReference>
<dbReference type="GO" id="GO:0046872">
    <property type="term" value="F:metal ion binding"/>
    <property type="evidence" value="ECO:0007669"/>
    <property type="project" value="UniProtKB-KW"/>
</dbReference>
<organism evidence="6 7">
    <name type="scientific">Candidatus Glassbacteria bacterium GWA2_58_10</name>
    <dbReference type="NCBI Taxonomy" id="1817865"/>
    <lineage>
        <taxon>Bacteria</taxon>
        <taxon>Candidatus Glassiibacteriota</taxon>
    </lineage>
</organism>
<dbReference type="SUPFAM" id="SSF56281">
    <property type="entry name" value="Metallo-hydrolase/oxidoreductase"/>
    <property type="match status" value="1"/>
</dbReference>
<evidence type="ECO:0000256" key="1">
    <source>
        <dbReference type="ARBA" id="ARBA00001947"/>
    </source>
</evidence>
<evidence type="ECO:0000256" key="3">
    <source>
        <dbReference type="ARBA" id="ARBA00022801"/>
    </source>
</evidence>
<evidence type="ECO:0000256" key="2">
    <source>
        <dbReference type="ARBA" id="ARBA00022723"/>
    </source>
</evidence>
<feature type="domain" description="Metallo-beta-lactamase" evidence="5">
    <location>
        <begin position="13"/>
        <end position="190"/>
    </location>
</feature>
<dbReference type="AlphaFoldDB" id="A0A1F5YEM0"/>
<name>A0A1F5YEM0_9BACT</name>